<dbReference type="RefSeq" id="WP_014804063.1">
    <property type="nucleotide sequence ID" value="NC_018020.1"/>
</dbReference>
<dbReference type="HAMAP" id="MF_01850">
    <property type="entry name" value="TtcA"/>
    <property type="match status" value="1"/>
</dbReference>
<evidence type="ECO:0000256" key="11">
    <source>
        <dbReference type="ARBA" id="ARBA00023004"/>
    </source>
</evidence>
<evidence type="ECO:0000256" key="10">
    <source>
        <dbReference type="ARBA" id="ARBA00022884"/>
    </source>
</evidence>
<evidence type="ECO:0000256" key="2">
    <source>
        <dbReference type="ARBA" id="ARBA00022490"/>
    </source>
</evidence>
<evidence type="ECO:0000256" key="9">
    <source>
        <dbReference type="ARBA" id="ARBA00022842"/>
    </source>
</evidence>
<organism evidence="14 15">
    <name type="scientific">Turneriella parva (strain ATCC BAA-1111 / DSM 21527 / NCTC 11395 / H)</name>
    <name type="common">Leptospira parva</name>
    <dbReference type="NCBI Taxonomy" id="869212"/>
    <lineage>
        <taxon>Bacteria</taxon>
        <taxon>Pseudomonadati</taxon>
        <taxon>Spirochaetota</taxon>
        <taxon>Spirochaetia</taxon>
        <taxon>Leptospirales</taxon>
        <taxon>Leptospiraceae</taxon>
        <taxon>Turneriella</taxon>
    </lineage>
</organism>
<evidence type="ECO:0000256" key="5">
    <source>
        <dbReference type="ARBA" id="ARBA00022694"/>
    </source>
</evidence>
<name>I4B8F4_TURPD</name>
<dbReference type="GO" id="GO:0140741">
    <property type="term" value="F:tRNA-uracil-4 sulfurtransferase activity"/>
    <property type="evidence" value="ECO:0007669"/>
    <property type="project" value="UniProtKB-EC"/>
</dbReference>
<evidence type="ECO:0000256" key="12">
    <source>
        <dbReference type="ARBA" id="ARBA00023014"/>
    </source>
</evidence>
<dbReference type="GO" id="GO:0046872">
    <property type="term" value="F:metal ion binding"/>
    <property type="evidence" value="ECO:0007669"/>
    <property type="project" value="UniProtKB-KW"/>
</dbReference>
<dbReference type="SUPFAM" id="SSF52402">
    <property type="entry name" value="Adenine nucleotide alpha hydrolases-like"/>
    <property type="match status" value="1"/>
</dbReference>
<keyword evidence="2" id="KW-0963">Cytoplasm</keyword>
<feature type="domain" description="tRNA(Ile)-lysidine/2-thiocytidine synthase N-terminal" evidence="13">
    <location>
        <begin position="49"/>
        <end position="215"/>
    </location>
</feature>
<keyword evidence="5" id="KW-0819">tRNA processing</keyword>
<dbReference type="PIRSF" id="PIRSF004976">
    <property type="entry name" value="ATPase_YdaO"/>
    <property type="match status" value="1"/>
</dbReference>
<keyword evidence="3" id="KW-0820">tRNA-binding</keyword>
<keyword evidence="1" id="KW-0004">4Fe-4S</keyword>
<keyword evidence="15" id="KW-1185">Reference proteome</keyword>
<dbReference type="InterPro" id="IPR011063">
    <property type="entry name" value="TilS/TtcA_N"/>
</dbReference>
<evidence type="ECO:0000256" key="3">
    <source>
        <dbReference type="ARBA" id="ARBA00022555"/>
    </source>
</evidence>
<reference evidence="14 15" key="1">
    <citation type="submission" date="2012-06" db="EMBL/GenBank/DDBJ databases">
        <title>The complete chromosome of genome of Turneriella parva DSM 21527.</title>
        <authorList>
            <consortium name="US DOE Joint Genome Institute (JGI-PGF)"/>
            <person name="Lucas S."/>
            <person name="Han J."/>
            <person name="Lapidus A."/>
            <person name="Bruce D."/>
            <person name="Goodwin L."/>
            <person name="Pitluck S."/>
            <person name="Peters L."/>
            <person name="Kyrpides N."/>
            <person name="Mavromatis K."/>
            <person name="Ivanova N."/>
            <person name="Mikhailova N."/>
            <person name="Chertkov O."/>
            <person name="Detter J.C."/>
            <person name="Tapia R."/>
            <person name="Han C."/>
            <person name="Land M."/>
            <person name="Hauser L."/>
            <person name="Markowitz V."/>
            <person name="Cheng J.-F."/>
            <person name="Hugenholtz P."/>
            <person name="Woyke T."/>
            <person name="Wu D."/>
            <person name="Gronow S."/>
            <person name="Wellnitz S."/>
            <person name="Brambilla E."/>
            <person name="Klenk H.-P."/>
            <person name="Eisen J.A."/>
        </authorList>
    </citation>
    <scope>NUCLEOTIDE SEQUENCE [LARGE SCALE GENOMIC DNA]</scope>
    <source>
        <strain evidence="15">ATCC BAA-1111 / DSM 21527 / NCTC 11395 / H</strain>
    </source>
</reference>
<keyword evidence="10" id="KW-0694">RNA-binding</keyword>
<evidence type="ECO:0000313" key="14">
    <source>
        <dbReference type="EMBL" id="AFM13561.1"/>
    </source>
</evidence>
<keyword evidence="6" id="KW-0479">Metal-binding</keyword>
<dbReference type="InterPro" id="IPR014729">
    <property type="entry name" value="Rossmann-like_a/b/a_fold"/>
</dbReference>
<evidence type="ECO:0000256" key="8">
    <source>
        <dbReference type="ARBA" id="ARBA00022840"/>
    </source>
</evidence>
<dbReference type="CDD" id="cd24138">
    <property type="entry name" value="TtcA-like"/>
    <property type="match status" value="1"/>
</dbReference>
<dbReference type="STRING" id="869212.Turpa_2922"/>
<evidence type="ECO:0000259" key="13">
    <source>
        <dbReference type="Pfam" id="PF01171"/>
    </source>
</evidence>
<dbReference type="NCBIfam" id="NF007972">
    <property type="entry name" value="PRK10696.1"/>
    <property type="match status" value="1"/>
</dbReference>
<gene>
    <name evidence="14" type="ordered locus">Turpa_2922</name>
</gene>
<evidence type="ECO:0000256" key="7">
    <source>
        <dbReference type="ARBA" id="ARBA00022741"/>
    </source>
</evidence>
<dbReference type="GO" id="GO:0051539">
    <property type="term" value="F:4 iron, 4 sulfur cluster binding"/>
    <property type="evidence" value="ECO:0007669"/>
    <property type="project" value="UniProtKB-KW"/>
</dbReference>
<dbReference type="GO" id="GO:0000049">
    <property type="term" value="F:tRNA binding"/>
    <property type="evidence" value="ECO:0007669"/>
    <property type="project" value="UniProtKB-KW"/>
</dbReference>
<protein>
    <submittedName>
        <fullName evidence="14">tRNA s(2)C-32 sulfurtransferase</fullName>
        <ecNumber evidence="14">2.8.1.4</ecNumber>
    </submittedName>
</protein>
<evidence type="ECO:0000256" key="1">
    <source>
        <dbReference type="ARBA" id="ARBA00022485"/>
    </source>
</evidence>
<evidence type="ECO:0000256" key="4">
    <source>
        <dbReference type="ARBA" id="ARBA00022679"/>
    </source>
</evidence>
<dbReference type="PANTHER" id="PTHR43686">
    <property type="entry name" value="SULFURTRANSFERASE-RELATED"/>
    <property type="match status" value="1"/>
</dbReference>
<keyword evidence="9" id="KW-0460">Magnesium</keyword>
<dbReference type="EMBL" id="CP002959">
    <property type="protein sequence ID" value="AFM13561.1"/>
    <property type="molecule type" value="Genomic_DNA"/>
</dbReference>
<dbReference type="HOGENOM" id="CLU_026481_0_0_12"/>
<dbReference type="PATRIC" id="fig|869212.3.peg.2944"/>
<dbReference type="InterPro" id="IPR035107">
    <property type="entry name" value="tRNA_thiolation_TtcA_Ctu1"/>
</dbReference>
<dbReference type="GO" id="GO:0005524">
    <property type="term" value="F:ATP binding"/>
    <property type="evidence" value="ECO:0007669"/>
    <property type="project" value="UniProtKB-KW"/>
</dbReference>
<dbReference type="EC" id="2.8.1.4" evidence="14"/>
<dbReference type="GO" id="GO:0008033">
    <property type="term" value="P:tRNA processing"/>
    <property type="evidence" value="ECO:0007669"/>
    <property type="project" value="UniProtKB-KW"/>
</dbReference>
<evidence type="ECO:0000256" key="6">
    <source>
        <dbReference type="ARBA" id="ARBA00022723"/>
    </source>
</evidence>
<dbReference type="KEGG" id="tpx:Turpa_2922"/>
<dbReference type="Proteomes" id="UP000006048">
    <property type="component" value="Chromosome"/>
</dbReference>
<dbReference type="PANTHER" id="PTHR43686:SF1">
    <property type="entry name" value="AMINOTRAN_5 DOMAIN-CONTAINING PROTEIN"/>
    <property type="match status" value="1"/>
</dbReference>
<dbReference type="OrthoDB" id="9807403at2"/>
<dbReference type="AlphaFoldDB" id="I4B8F4"/>
<keyword evidence="4 14" id="KW-0808">Transferase</keyword>
<dbReference type="Pfam" id="PF01171">
    <property type="entry name" value="ATP_bind_3"/>
    <property type="match status" value="1"/>
</dbReference>
<proteinExistence type="inferred from homology"/>
<evidence type="ECO:0000313" key="15">
    <source>
        <dbReference type="Proteomes" id="UP000006048"/>
    </source>
</evidence>
<keyword evidence="12" id="KW-0411">Iron-sulfur</keyword>
<accession>I4B8F4</accession>
<keyword evidence="7" id="KW-0547">Nucleotide-binding</keyword>
<sequence length="271" mass="30345">MLSEAATLVKREIRLRKIPAEFRKEYKNILHEVGALIAEHDLIGEGDRIMVAVSGGKDSHALLHILLDLQAKAPVNFSIFAYTLDQKQPGFDASSLIQYYEEIGVEYIIGERDTYSVVTEKIPAGQTFCSLCSRLRRGILYDEAERLGATKIALGHHANDALETLLLNLFYSGKLAAMPPKLVSDDARNTVIRPLMRVAEEELTGLARALNFPILPCNLCNNQEGLQRARIKALIEDESKRNTNLIHSAKRAMANVKPSHLWDLSLSRREE</sequence>
<keyword evidence="11" id="KW-0408">Iron</keyword>
<dbReference type="InterPro" id="IPR012089">
    <property type="entry name" value="tRNA_Cyd_32_2_STrfase"/>
</dbReference>
<keyword evidence="8" id="KW-0067">ATP-binding</keyword>
<dbReference type="Gene3D" id="3.40.50.620">
    <property type="entry name" value="HUPs"/>
    <property type="match status" value="1"/>
</dbReference>